<evidence type="ECO:0000313" key="2">
    <source>
        <dbReference type="Proteomes" id="UP001164746"/>
    </source>
</evidence>
<protein>
    <recommendedName>
        <fullName evidence="3">EB domain-containing protein</fullName>
    </recommendedName>
</protein>
<dbReference type="Proteomes" id="UP001164746">
    <property type="component" value="Chromosome 17"/>
</dbReference>
<organism evidence="1 2">
    <name type="scientific">Mya arenaria</name>
    <name type="common">Soft-shell clam</name>
    <dbReference type="NCBI Taxonomy" id="6604"/>
    <lineage>
        <taxon>Eukaryota</taxon>
        <taxon>Metazoa</taxon>
        <taxon>Spiralia</taxon>
        <taxon>Lophotrochozoa</taxon>
        <taxon>Mollusca</taxon>
        <taxon>Bivalvia</taxon>
        <taxon>Autobranchia</taxon>
        <taxon>Heteroconchia</taxon>
        <taxon>Euheterodonta</taxon>
        <taxon>Imparidentia</taxon>
        <taxon>Neoheterodontei</taxon>
        <taxon>Myida</taxon>
        <taxon>Myoidea</taxon>
        <taxon>Myidae</taxon>
        <taxon>Mya</taxon>
    </lineage>
</organism>
<reference evidence="1" key="1">
    <citation type="submission" date="2022-11" db="EMBL/GenBank/DDBJ databases">
        <title>Centuries of genome instability and evolution in soft-shell clam transmissible cancer (bioRxiv).</title>
        <authorList>
            <person name="Hart S.F.M."/>
            <person name="Yonemitsu M.A."/>
            <person name="Giersch R.M."/>
            <person name="Beal B.F."/>
            <person name="Arriagada G."/>
            <person name="Davis B.W."/>
            <person name="Ostrander E.A."/>
            <person name="Goff S.P."/>
            <person name="Metzger M.J."/>
        </authorList>
    </citation>
    <scope>NUCLEOTIDE SEQUENCE</scope>
    <source>
        <strain evidence="1">MELC-2E11</strain>
        <tissue evidence="1">Siphon/mantle</tissue>
    </source>
</reference>
<accession>A0ABY7G7Q9</accession>
<keyword evidence="2" id="KW-1185">Reference proteome</keyword>
<dbReference type="EMBL" id="CP111028">
    <property type="protein sequence ID" value="WAR30455.1"/>
    <property type="molecule type" value="Genomic_DNA"/>
</dbReference>
<gene>
    <name evidence="1" type="ORF">MAR_032997</name>
</gene>
<sequence>MTKCAALLSNNIPLMQEKKHTSWKIVIYGTEDITPGTLSGPCDGAAGNECTKDPFAVCVDSMCECGQGSHQVGRLCKKDNAFGYWCEEGSTLTYPNSKCFHGIVYCATRFSEMNGTCIKDTGYSYMANNVTDVDVPYNRFVLELIRFV</sequence>
<evidence type="ECO:0008006" key="3">
    <source>
        <dbReference type="Google" id="ProtNLM"/>
    </source>
</evidence>
<evidence type="ECO:0000313" key="1">
    <source>
        <dbReference type="EMBL" id="WAR30455.1"/>
    </source>
</evidence>
<name>A0ABY7G7Q9_MYAAR</name>
<proteinExistence type="predicted"/>